<accession>A0A7N0TLI1</accession>
<dbReference type="Pfam" id="PF13966">
    <property type="entry name" value="zf-RVT"/>
    <property type="match status" value="1"/>
</dbReference>
<dbReference type="Proteomes" id="UP000594263">
    <property type="component" value="Unplaced"/>
</dbReference>
<dbReference type="Gramene" id="Kaladp0039s0777.1.v1.1">
    <property type="protein sequence ID" value="Kaladp0039s0777.1.v1.1"/>
    <property type="gene ID" value="Kaladp0039s0777.v1.1"/>
</dbReference>
<dbReference type="InterPro" id="IPR026960">
    <property type="entry name" value="RVT-Znf"/>
</dbReference>
<feature type="domain" description="Reverse transcriptase zinc-binding" evidence="1">
    <location>
        <begin position="80"/>
        <end position="158"/>
    </location>
</feature>
<evidence type="ECO:0000313" key="2">
    <source>
        <dbReference type="EnsemblPlants" id="Kaladp0039s0777.1.v1.1"/>
    </source>
</evidence>
<sequence length="278" mass="31796">MVEKYKNEVRTGRSNLWKQFMPIILNIKKDYIILIGSGECKVWDEPWCIPPLSKPPALSFTAGWCYRIRRIAGSVRAFVRRLRQSPRPRSTWNKIWLKKIPNRINAFLWKLRHGVVTVDSFLKAKNIPLASKCRCCEQPHEETINHLFAGSEVARRVWRALGLDSNTRARLDLRGIFEEWFDKANQKTRSGIERILLFSLGIWEIWKYRCVATFEEINNIPPIDCSVSPSLRRPANAFYRLAPQGATANMALLGGVVAIILKTPEGASASSFHSGQGF</sequence>
<name>A0A7N0TLI1_KALFE</name>
<reference evidence="2" key="1">
    <citation type="submission" date="2021-01" db="UniProtKB">
        <authorList>
            <consortium name="EnsemblPlants"/>
        </authorList>
    </citation>
    <scope>IDENTIFICATION</scope>
</reference>
<evidence type="ECO:0000259" key="1">
    <source>
        <dbReference type="Pfam" id="PF13966"/>
    </source>
</evidence>
<organism evidence="2 3">
    <name type="scientific">Kalanchoe fedtschenkoi</name>
    <name type="common">Lavender scallops</name>
    <name type="synonym">South American air plant</name>
    <dbReference type="NCBI Taxonomy" id="63787"/>
    <lineage>
        <taxon>Eukaryota</taxon>
        <taxon>Viridiplantae</taxon>
        <taxon>Streptophyta</taxon>
        <taxon>Embryophyta</taxon>
        <taxon>Tracheophyta</taxon>
        <taxon>Spermatophyta</taxon>
        <taxon>Magnoliopsida</taxon>
        <taxon>eudicotyledons</taxon>
        <taxon>Gunneridae</taxon>
        <taxon>Pentapetalae</taxon>
        <taxon>Saxifragales</taxon>
        <taxon>Crassulaceae</taxon>
        <taxon>Kalanchoe</taxon>
    </lineage>
</organism>
<keyword evidence="3" id="KW-1185">Reference proteome</keyword>
<dbReference type="AlphaFoldDB" id="A0A7N0TLI1"/>
<dbReference type="EnsemblPlants" id="Kaladp0039s0777.1.v1.1">
    <property type="protein sequence ID" value="Kaladp0039s0777.1.v1.1"/>
    <property type="gene ID" value="Kaladp0039s0777.v1.1"/>
</dbReference>
<proteinExistence type="predicted"/>
<protein>
    <recommendedName>
        <fullName evidence="1">Reverse transcriptase zinc-binding domain-containing protein</fullName>
    </recommendedName>
</protein>
<evidence type="ECO:0000313" key="3">
    <source>
        <dbReference type="Proteomes" id="UP000594263"/>
    </source>
</evidence>